<accession>A0A383RH59</accession>
<name>A0A383RH59_PAEAL</name>
<dbReference type="Proteomes" id="UP000304148">
    <property type="component" value="Chromosome"/>
</dbReference>
<organism evidence="1 2">
    <name type="scientific">Paenibacillus alvei</name>
    <name type="common">Bacillus alvei</name>
    <dbReference type="NCBI Taxonomy" id="44250"/>
    <lineage>
        <taxon>Bacteria</taxon>
        <taxon>Bacillati</taxon>
        <taxon>Bacillota</taxon>
        <taxon>Bacilli</taxon>
        <taxon>Bacillales</taxon>
        <taxon>Paenibacillaceae</taxon>
        <taxon>Paenibacillus</taxon>
    </lineage>
</organism>
<sequence length="368" mass="43055">MNTKPTKTRKTWFAVMLTFTLTLSLFVNLFSTPVSRAAEDAEGNEMDSIAMARSDLSTRNMVFLYSGHFGDGQRYIPYESAELERLDTVRQFVIAIDNKTNKIDNYKKRNMIDDINETVQTIVDTNSEYKVLVSLPAHDVSSKLNVDQLFDEYVSYIKELKRKLDPNWDSVTGFYYPNEAIYFYGTQNYSYSQLKNQSQIQLLEKLSEYIKNSDDVDGATSFAWAPYYGFGPHREKIVETIAYIVDETTIFDYVYIQPHYYFDKDYKINLQPIYDSVREGRVYGDGGRLIAKNHLDKTKIGIQMEIDYKYFTDTGHRERYDQTVDKFKDLLGEKGRFSFYMGSKGLINKYSNPYFRETLDKVNEFYTN</sequence>
<dbReference type="AlphaFoldDB" id="A0A383RH59"/>
<dbReference type="RefSeq" id="WP_138188200.1">
    <property type="nucleotide sequence ID" value="NZ_LS992241.1"/>
</dbReference>
<evidence type="ECO:0000313" key="2">
    <source>
        <dbReference type="Proteomes" id="UP000304148"/>
    </source>
</evidence>
<protein>
    <submittedName>
        <fullName evidence="1">Uncharacterized protein</fullName>
    </submittedName>
</protein>
<reference evidence="2" key="1">
    <citation type="submission" date="2018-08" db="EMBL/GenBank/DDBJ databases">
        <authorList>
            <person name="Chevrot R."/>
        </authorList>
    </citation>
    <scope>NUCLEOTIDE SEQUENCE [LARGE SCALE GENOMIC DNA]</scope>
</reference>
<dbReference type="EMBL" id="LS992241">
    <property type="protein sequence ID" value="SYX86163.1"/>
    <property type="molecule type" value="Genomic_DNA"/>
</dbReference>
<gene>
    <name evidence="1" type="ORF">PBLR_14585</name>
</gene>
<evidence type="ECO:0000313" key="1">
    <source>
        <dbReference type="EMBL" id="SYX86163.1"/>
    </source>
</evidence>
<proteinExistence type="predicted"/>